<dbReference type="GO" id="GO:0003677">
    <property type="term" value="F:DNA binding"/>
    <property type="evidence" value="ECO:0007669"/>
    <property type="project" value="UniProtKB-KW"/>
</dbReference>
<dbReference type="Gene3D" id="1.10.10.10">
    <property type="entry name" value="Winged helix-like DNA-binding domain superfamily/Winged helix DNA-binding domain"/>
    <property type="match status" value="1"/>
</dbReference>
<dbReference type="InterPro" id="IPR000524">
    <property type="entry name" value="Tscrpt_reg_HTH_GntR"/>
</dbReference>
<dbReference type="SMART" id="SM00345">
    <property type="entry name" value="HTH_GNTR"/>
    <property type="match status" value="1"/>
</dbReference>
<accession>A0A7W9B2X3</accession>
<name>A0A7W9B2X3_9SPHN</name>
<proteinExistence type="predicted"/>
<dbReference type="RefSeq" id="WP_184094853.1">
    <property type="nucleotide sequence ID" value="NZ_JACIJH010000001.1"/>
</dbReference>
<reference evidence="5 6" key="1">
    <citation type="submission" date="2020-08" db="EMBL/GenBank/DDBJ databases">
        <title>Genomic Encyclopedia of Type Strains, Phase IV (KMG-IV): sequencing the most valuable type-strain genomes for metagenomic binning, comparative biology and taxonomic classification.</title>
        <authorList>
            <person name="Goeker M."/>
        </authorList>
    </citation>
    <scope>NUCLEOTIDE SEQUENCE [LARGE SCALE GENOMIC DNA]</scope>
    <source>
        <strain evidence="5 6">DSM 27163</strain>
    </source>
</reference>
<dbReference type="Pfam" id="PF07729">
    <property type="entry name" value="FCD"/>
    <property type="match status" value="1"/>
</dbReference>
<dbReference type="EMBL" id="JACIJH010000001">
    <property type="protein sequence ID" value="MBB5705112.1"/>
    <property type="molecule type" value="Genomic_DNA"/>
</dbReference>
<gene>
    <name evidence="5" type="ORF">FHR21_000437</name>
</gene>
<dbReference type="InterPro" id="IPR036390">
    <property type="entry name" value="WH_DNA-bd_sf"/>
</dbReference>
<organism evidence="5 6">
    <name type="scientific">Sphingopyxis panaciterrulae</name>
    <dbReference type="NCBI Taxonomy" id="462372"/>
    <lineage>
        <taxon>Bacteria</taxon>
        <taxon>Pseudomonadati</taxon>
        <taxon>Pseudomonadota</taxon>
        <taxon>Alphaproteobacteria</taxon>
        <taxon>Sphingomonadales</taxon>
        <taxon>Sphingomonadaceae</taxon>
        <taxon>Sphingopyxis</taxon>
    </lineage>
</organism>
<evidence type="ECO:0000256" key="1">
    <source>
        <dbReference type="ARBA" id="ARBA00023015"/>
    </source>
</evidence>
<dbReference type="InterPro" id="IPR008920">
    <property type="entry name" value="TF_FadR/GntR_C"/>
</dbReference>
<sequence length="263" mass="28906">MSNAFVAIPVGNRSNAEAVRVPKTAELVARQIRNAIIRGELVDGDTLPAESHLIAEFEVSRPTIREAVRILESEGLVTVARGARGGARVSSPNYEMVARAAGITLQSQGVTIGDLYEMRTLIEPPAARLVAERNSEKAVPILRAMIEDELKNIKDRFGITPKIAEFHRVMIELAGNRTLIMFSNALAGLVDEHLSLAQRRNTIDPEFSMRQLRYGLKSHSKLADLIEAKDGPGAEAHWKEHMIAAGKVWMEKVGPNSMVDLID</sequence>
<keyword evidence="2 5" id="KW-0238">DNA-binding</keyword>
<evidence type="ECO:0000313" key="6">
    <source>
        <dbReference type="Proteomes" id="UP000537161"/>
    </source>
</evidence>
<dbReference type="SUPFAM" id="SSF48008">
    <property type="entry name" value="GntR ligand-binding domain-like"/>
    <property type="match status" value="1"/>
</dbReference>
<dbReference type="AlphaFoldDB" id="A0A7W9B2X3"/>
<dbReference type="SUPFAM" id="SSF46785">
    <property type="entry name" value="Winged helix' DNA-binding domain"/>
    <property type="match status" value="1"/>
</dbReference>
<dbReference type="SMART" id="SM00895">
    <property type="entry name" value="FCD"/>
    <property type="match status" value="1"/>
</dbReference>
<keyword evidence="6" id="KW-1185">Reference proteome</keyword>
<evidence type="ECO:0000256" key="2">
    <source>
        <dbReference type="ARBA" id="ARBA00023125"/>
    </source>
</evidence>
<comment type="caution">
    <text evidence="5">The sequence shown here is derived from an EMBL/GenBank/DDBJ whole genome shotgun (WGS) entry which is preliminary data.</text>
</comment>
<dbReference type="Pfam" id="PF00392">
    <property type="entry name" value="GntR"/>
    <property type="match status" value="1"/>
</dbReference>
<keyword evidence="3" id="KW-0804">Transcription</keyword>
<dbReference type="CDD" id="cd07377">
    <property type="entry name" value="WHTH_GntR"/>
    <property type="match status" value="1"/>
</dbReference>
<dbReference type="PROSITE" id="PS50949">
    <property type="entry name" value="HTH_GNTR"/>
    <property type="match status" value="1"/>
</dbReference>
<dbReference type="Gene3D" id="1.20.120.530">
    <property type="entry name" value="GntR ligand-binding domain-like"/>
    <property type="match status" value="1"/>
</dbReference>
<dbReference type="InterPro" id="IPR011711">
    <property type="entry name" value="GntR_C"/>
</dbReference>
<evidence type="ECO:0000256" key="3">
    <source>
        <dbReference type="ARBA" id="ARBA00023163"/>
    </source>
</evidence>
<dbReference type="PRINTS" id="PR00035">
    <property type="entry name" value="HTHGNTR"/>
</dbReference>
<evidence type="ECO:0000313" key="5">
    <source>
        <dbReference type="EMBL" id="MBB5705112.1"/>
    </source>
</evidence>
<protein>
    <submittedName>
        <fullName evidence="5">DNA-binding FadR family transcriptional regulator</fullName>
    </submittedName>
</protein>
<dbReference type="Proteomes" id="UP000537161">
    <property type="component" value="Unassembled WGS sequence"/>
</dbReference>
<dbReference type="PANTHER" id="PTHR43537">
    <property type="entry name" value="TRANSCRIPTIONAL REGULATOR, GNTR FAMILY"/>
    <property type="match status" value="1"/>
</dbReference>
<feature type="domain" description="HTH gntR-type" evidence="4">
    <location>
        <begin position="22"/>
        <end position="92"/>
    </location>
</feature>
<evidence type="ECO:0000259" key="4">
    <source>
        <dbReference type="PROSITE" id="PS50949"/>
    </source>
</evidence>
<dbReference type="InterPro" id="IPR036388">
    <property type="entry name" value="WH-like_DNA-bd_sf"/>
</dbReference>
<keyword evidence="1" id="KW-0805">Transcription regulation</keyword>
<dbReference type="GO" id="GO:0003700">
    <property type="term" value="F:DNA-binding transcription factor activity"/>
    <property type="evidence" value="ECO:0007669"/>
    <property type="project" value="InterPro"/>
</dbReference>
<dbReference type="PANTHER" id="PTHR43537:SF5">
    <property type="entry name" value="UXU OPERON TRANSCRIPTIONAL REGULATOR"/>
    <property type="match status" value="1"/>
</dbReference>